<evidence type="ECO:0000256" key="5">
    <source>
        <dbReference type="ARBA" id="ARBA00023136"/>
    </source>
</evidence>
<evidence type="ECO:0000313" key="7">
    <source>
        <dbReference type="EMBL" id="CAD7626174.1"/>
    </source>
</evidence>
<dbReference type="PRINTS" id="PR00449">
    <property type="entry name" value="RASTRNSFRMNG"/>
</dbReference>
<dbReference type="Proteomes" id="UP000759131">
    <property type="component" value="Unassembled WGS sequence"/>
</dbReference>
<keyword evidence="6" id="KW-0449">Lipoprotein</keyword>
<dbReference type="SUPFAM" id="SSF52540">
    <property type="entry name" value="P-loop containing nucleoside triphosphate hydrolases"/>
    <property type="match status" value="2"/>
</dbReference>
<accession>A0A7R9KNP8</accession>
<evidence type="ECO:0000256" key="4">
    <source>
        <dbReference type="ARBA" id="ARBA00023134"/>
    </source>
</evidence>
<dbReference type="EMBL" id="CAJPIZ010003633">
    <property type="protein sequence ID" value="CAG2106604.1"/>
    <property type="molecule type" value="Genomic_DNA"/>
</dbReference>
<gene>
    <name evidence="7" type="ORF">OSB1V03_LOCUS6607</name>
</gene>
<keyword evidence="8" id="KW-1185">Reference proteome</keyword>
<dbReference type="PROSITE" id="PS51421">
    <property type="entry name" value="RAS"/>
    <property type="match status" value="1"/>
</dbReference>
<dbReference type="SMART" id="SM00174">
    <property type="entry name" value="RHO"/>
    <property type="match status" value="1"/>
</dbReference>
<evidence type="ECO:0000313" key="8">
    <source>
        <dbReference type="Proteomes" id="UP000759131"/>
    </source>
</evidence>
<dbReference type="AlphaFoldDB" id="A0A7R9KNP8"/>
<dbReference type="GO" id="GO:0003924">
    <property type="term" value="F:GTPase activity"/>
    <property type="evidence" value="ECO:0007669"/>
    <property type="project" value="InterPro"/>
</dbReference>
<dbReference type="PROSITE" id="PS51419">
    <property type="entry name" value="RAB"/>
    <property type="match status" value="1"/>
</dbReference>
<dbReference type="GO" id="GO:0005525">
    <property type="term" value="F:GTP binding"/>
    <property type="evidence" value="ECO:0007669"/>
    <property type="project" value="UniProtKB-KW"/>
</dbReference>
<dbReference type="Pfam" id="PF00071">
    <property type="entry name" value="Ras"/>
    <property type="match status" value="1"/>
</dbReference>
<dbReference type="GO" id="GO:0005886">
    <property type="term" value="C:plasma membrane"/>
    <property type="evidence" value="ECO:0007669"/>
    <property type="project" value="UniProtKB-SubCell"/>
</dbReference>
<dbReference type="InterPro" id="IPR001806">
    <property type="entry name" value="Small_GTPase"/>
</dbReference>
<reference evidence="7" key="1">
    <citation type="submission" date="2020-11" db="EMBL/GenBank/DDBJ databases">
        <authorList>
            <person name="Tran Van P."/>
        </authorList>
    </citation>
    <scope>NUCLEOTIDE SEQUENCE</scope>
</reference>
<keyword evidence="4" id="KW-0547">Nucleotide-binding</keyword>
<dbReference type="Gene3D" id="3.40.50.300">
    <property type="entry name" value="P-loop containing nucleotide triphosphate hydrolases"/>
    <property type="match status" value="2"/>
</dbReference>
<dbReference type="Pfam" id="PF08477">
    <property type="entry name" value="Roc"/>
    <property type="match status" value="1"/>
</dbReference>
<feature type="non-terminal residue" evidence="7">
    <location>
        <position position="243"/>
    </location>
</feature>
<dbReference type="InterPro" id="IPR027417">
    <property type="entry name" value="P-loop_NTPase"/>
</dbReference>
<proteinExistence type="predicted"/>
<organism evidence="7">
    <name type="scientific">Medioppia subpectinata</name>
    <dbReference type="NCBI Taxonomy" id="1979941"/>
    <lineage>
        <taxon>Eukaryota</taxon>
        <taxon>Metazoa</taxon>
        <taxon>Ecdysozoa</taxon>
        <taxon>Arthropoda</taxon>
        <taxon>Chelicerata</taxon>
        <taxon>Arachnida</taxon>
        <taxon>Acari</taxon>
        <taxon>Acariformes</taxon>
        <taxon>Sarcoptiformes</taxon>
        <taxon>Oribatida</taxon>
        <taxon>Brachypylina</taxon>
        <taxon>Oppioidea</taxon>
        <taxon>Oppiidae</taxon>
        <taxon>Medioppia</taxon>
    </lineage>
</organism>
<keyword evidence="3" id="KW-0488">Methylation</keyword>
<evidence type="ECO:0000256" key="6">
    <source>
        <dbReference type="ARBA" id="ARBA00023288"/>
    </source>
</evidence>
<dbReference type="PANTHER" id="PTHR46149">
    <property type="entry name" value="MIP08469P"/>
    <property type="match status" value="1"/>
</dbReference>
<dbReference type="InterPro" id="IPR052236">
    <property type="entry name" value="Small_GTPase_RasD"/>
</dbReference>
<evidence type="ECO:0000256" key="2">
    <source>
        <dbReference type="ARBA" id="ARBA00022475"/>
    </source>
</evidence>
<keyword evidence="4" id="KW-0342">GTP-binding</keyword>
<dbReference type="SMART" id="SM00175">
    <property type="entry name" value="RAB"/>
    <property type="match status" value="1"/>
</dbReference>
<dbReference type="OrthoDB" id="265044at2759"/>
<comment type="subcellular location">
    <subcellularLocation>
        <location evidence="1">Cell membrane</location>
        <topology evidence="1">Lipid-anchor</topology>
    </subcellularLocation>
</comment>
<keyword evidence="2" id="KW-1003">Cell membrane</keyword>
<evidence type="ECO:0000256" key="1">
    <source>
        <dbReference type="ARBA" id="ARBA00004193"/>
    </source>
</evidence>
<keyword evidence="5" id="KW-0472">Membrane</keyword>
<name>A0A7R9KNP8_9ACAR</name>
<evidence type="ECO:0000256" key="3">
    <source>
        <dbReference type="ARBA" id="ARBA00022481"/>
    </source>
</evidence>
<dbReference type="SMART" id="SM00173">
    <property type="entry name" value="RAS"/>
    <property type="match status" value="1"/>
</dbReference>
<sequence length="243" mass="27473">TSIVRRLLSDKFEEIHKPTIEELYQNDYKLKDSDLTLTLELLDTSGSYTFPAMRKLAMSTGDAFVLVYAIDDMDSFDEVTRLKDEILAQRGPDIPPIVTVGNKSAMRKLAMSTGDAFVLVYAIDDMDSFDEVTRLKDEILAQRGPDIPPIVTVGNKSDLSEKRVVKKELAETVINIDWEMGFVECSAKSNDNVIWILRELVRQKQSQYILQTQSMAKREPLLIASPRIKPRKVALKPQSCTIS</sequence>
<protein>
    <submittedName>
        <fullName evidence="7">Uncharacterized protein</fullName>
    </submittedName>
</protein>
<dbReference type="EMBL" id="OC858208">
    <property type="protein sequence ID" value="CAD7626174.1"/>
    <property type="molecule type" value="Genomic_DNA"/>
</dbReference>